<evidence type="ECO:0000313" key="3">
    <source>
        <dbReference type="EMBL" id="RXH96950.1"/>
    </source>
</evidence>
<dbReference type="Pfam" id="PF00270">
    <property type="entry name" value="DEAD"/>
    <property type="match status" value="1"/>
</dbReference>
<comment type="caution">
    <text evidence="3">The sequence shown here is derived from an EMBL/GenBank/DDBJ whole genome shotgun (WGS) entry which is preliminary data.</text>
</comment>
<evidence type="ECO:0000256" key="1">
    <source>
        <dbReference type="SAM" id="MobiDB-lite"/>
    </source>
</evidence>
<protein>
    <recommendedName>
        <fullName evidence="2">DEAD/DEAH-box helicase domain-containing protein</fullName>
    </recommendedName>
</protein>
<dbReference type="PROSITE" id="PS00039">
    <property type="entry name" value="DEAD_ATP_HELICASE"/>
    <property type="match status" value="1"/>
</dbReference>
<reference evidence="3 4" key="1">
    <citation type="submission" date="2018-10" db="EMBL/GenBank/DDBJ databases">
        <title>A high-quality apple genome assembly.</title>
        <authorList>
            <person name="Hu J."/>
        </authorList>
    </citation>
    <scope>NUCLEOTIDE SEQUENCE [LARGE SCALE GENOMIC DNA]</scope>
    <source>
        <strain evidence="4">cv. HFTH1</strain>
        <tissue evidence="3">Young leaf</tissue>
    </source>
</reference>
<gene>
    <name evidence="3" type="ORF">DVH24_035618</name>
</gene>
<dbReference type="InterPro" id="IPR011545">
    <property type="entry name" value="DEAD/DEAH_box_helicase_dom"/>
</dbReference>
<feature type="domain" description="DEAD/DEAH-box helicase" evidence="2">
    <location>
        <begin position="142"/>
        <end position="175"/>
    </location>
</feature>
<dbReference type="GO" id="GO:0003676">
    <property type="term" value="F:nucleic acid binding"/>
    <property type="evidence" value="ECO:0007669"/>
    <property type="project" value="InterPro"/>
</dbReference>
<evidence type="ECO:0000313" key="4">
    <source>
        <dbReference type="Proteomes" id="UP000290289"/>
    </source>
</evidence>
<feature type="region of interest" description="Disordered" evidence="1">
    <location>
        <begin position="62"/>
        <end position="85"/>
    </location>
</feature>
<feature type="region of interest" description="Disordered" evidence="1">
    <location>
        <begin position="1"/>
        <end position="48"/>
    </location>
</feature>
<dbReference type="AlphaFoldDB" id="A0A498JN26"/>
<dbReference type="EMBL" id="RDQH01000332">
    <property type="protein sequence ID" value="RXH96950.1"/>
    <property type="molecule type" value="Genomic_DNA"/>
</dbReference>
<dbReference type="Proteomes" id="UP000290289">
    <property type="component" value="Chromosome 6"/>
</dbReference>
<feature type="compositionally biased region" description="Basic residues" evidence="1">
    <location>
        <begin position="68"/>
        <end position="84"/>
    </location>
</feature>
<dbReference type="InterPro" id="IPR027417">
    <property type="entry name" value="P-loop_NTPase"/>
</dbReference>
<accession>A0A498JN26</accession>
<name>A0A498JN26_MALDO</name>
<dbReference type="Gene3D" id="3.40.50.300">
    <property type="entry name" value="P-loop containing nucleotide triphosphate hydrolases"/>
    <property type="match status" value="1"/>
</dbReference>
<dbReference type="InterPro" id="IPR000629">
    <property type="entry name" value="RNA-helicase_DEAD-box_CS"/>
</dbReference>
<proteinExistence type="predicted"/>
<dbReference type="SUPFAM" id="SSF52540">
    <property type="entry name" value="P-loop containing nucleoside triphosphate hydrolases"/>
    <property type="match status" value="1"/>
</dbReference>
<evidence type="ECO:0000259" key="2">
    <source>
        <dbReference type="Pfam" id="PF00270"/>
    </source>
</evidence>
<sequence>MGRKTKETSAAVGEAEPQRTQPLHETTAERRKKQKNKDEEEAQLSSNPKRLLLRKKTQILLTRSSTRNPKRRKNPNPIRSHRKLAMPTKENLETRLWWLVPWDCPVVREGRGNISDVLFEAGEPCGHHHWNSWSFERSLKWVCCLKEVSITVLDEADRMLDMGFEPEVRYILGQTCSEITTHLHLFTRICSQARPVNGLGLLGLDRVESDPLS</sequence>
<dbReference type="STRING" id="3750.A0A498JN26"/>
<keyword evidence="4" id="KW-1185">Reference proteome</keyword>
<organism evidence="3 4">
    <name type="scientific">Malus domestica</name>
    <name type="common">Apple</name>
    <name type="synonym">Pyrus malus</name>
    <dbReference type="NCBI Taxonomy" id="3750"/>
    <lineage>
        <taxon>Eukaryota</taxon>
        <taxon>Viridiplantae</taxon>
        <taxon>Streptophyta</taxon>
        <taxon>Embryophyta</taxon>
        <taxon>Tracheophyta</taxon>
        <taxon>Spermatophyta</taxon>
        <taxon>Magnoliopsida</taxon>
        <taxon>eudicotyledons</taxon>
        <taxon>Gunneridae</taxon>
        <taxon>Pentapetalae</taxon>
        <taxon>rosids</taxon>
        <taxon>fabids</taxon>
        <taxon>Rosales</taxon>
        <taxon>Rosaceae</taxon>
        <taxon>Amygdaloideae</taxon>
        <taxon>Maleae</taxon>
        <taxon>Malus</taxon>
    </lineage>
</organism>
<dbReference type="GO" id="GO:0005524">
    <property type="term" value="F:ATP binding"/>
    <property type="evidence" value="ECO:0007669"/>
    <property type="project" value="InterPro"/>
</dbReference>